<keyword evidence="6" id="KW-0732">Signal</keyword>
<evidence type="ECO:0000256" key="4">
    <source>
        <dbReference type="RuleBase" id="RU003833"/>
    </source>
</evidence>
<evidence type="ECO:0000256" key="3">
    <source>
        <dbReference type="PIRSR" id="PIRSR600407-1"/>
    </source>
</evidence>
<dbReference type="InterPro" id="IPR000407">
    <property type="entry name" value="GDA1_CD39_NTPase"/>
</dbReference>
<proteinExistence type="inferred from homology"/>
<sequence length="743" mass="76281">MGSGRGARRRLGTAVAGVLSLLVLLALVLATRPGARYVLVIDAGSSGTRMYAYTWRDGAGAGGAPALAAVPSTAAPHKVPRRALPGKRAYQRVETEPGLDRFLGDEAGLEERALGPLLEWAAAVVPRRQWARTPVFLFGTAGLRKLSEQQQAELLQVARRVLGGSAFRFQPPWARIISGTDEGVFGWVALNYLEGRLQAAAGGAADTLGALDLGGSSMEVTFAAGSVPWQEDAVNATLLGTTHELYAHVHHHYGLNDAFDRGVTILLDRQAAAAAAGGQQGAAKGTASPDELRQRGQQQQQQAGEGATAGGNSSAVERGESAAGEGGAGAGRRLQAPGGGSDAGQPAGSGAEAEGDEGRRQLGELPEVAHPCLHQGYRQQYCRLRLEGAAVPVPEAVELVGSPDFEACRQLAHAVVNASVACSAPPCALGTPQPSSAGHRFVALTGFYVVYRFYKLEPEAPLAALEEAGRAFCAKGWDAVQADYAGELMVEDYCFRAPYIAALVSDGLLLSDSQLRIGGGDVGWTLGAALEEGYRLAGLGQGGGSVFNRSWATPALWFLAGAGSAAALLRLAAERWRGQRWPRGPGWLLGRGGVLSKLQAKGSAELISLGLDTPPSTRSSPRGSGAGPGLPSLVYPGSLSSRSASPLPSGRSAGWLSTRAASQQAADGGEAAAAAAVGEASLAGSPSWAAQVAAPVAAADGGGSGPPGVPRESSYSSNLNRLGRSGHFSRRSASALASPEPLD</sequence>
<dbReference type="EMBL" id="LHPF02000013">
    <property type="protein sequence ID" value="PSC71682.1"/>
    <property type="molecule type" value="Genomic_DNA"/>
</dbReference>
<gene>
    <name evidence="7" type="ORF">C2E20_4978</name>
</gene>
<feature type="signal peptide" evidence="6">
    <location>
        <begin position="1"/>
        <end position="30"/>
    </location>
</feature>
<evidence type="ECO:0000256" key="6">
    <source>
        <dbReference type="SAM" id="SignalP"/>
    </source>
</evidence>
<dbReference type="GO" id="GO:0009134">
    <property type="term" value="P:nucleoside diphosphate catabolic process"/>
    <property type="evidence" value="ECO:0007669"/>
    <property type="project" value="TreeGrafter"/>
</dbReference>
<feature type="compositionally biased region" description="Low complexity" evidence="5">
    <location>
        <begin position="613"/>
        <end position="661"/>
    </location>
</feature>
<protein>
    <submittedName>
        <fullName evidence="7">Apyrase 7</fullName>
    </submittedName>
</protein>
<feature type="region of interest" description="Disordered" evidence="5">
    <location>
        <begin position="609"/>
        <end position="661"/>
    </location>
</feature>
<evidence type="ECO:0000313" key="7">
    <source>
        <dbReference type="EMBL" id="PSC71682.1"/>
    </source>
</evidence>
<reference evidence="7 8" key="1">
    <citation type="journal article" date="2018" name="Plant J.">
        <title>Genome sequences of Chlorella sorokiniana UTEX 1602 and Micractinium conductrix SAG 241.80: implications to maltose excretion by a green alga.</title>
        <authorList>
            <person name="Arriola M.B."/>
            <person name="Velmurugan N."/>
            <person name="Zhang Y."/>
            <person name="Plunkett M.H."/>
            <person name="Hondzo H."/>
            <person name="Barney B.M."/>
        </authorList>
    </citation>
    <scope>NUCLEOTIDE SEQUENCE [LARGE SCALE GENOMIC DNA]</scope>
    <source>
        <strain evidence="7 8">SAG 241.80</strain>
    </source>
</reference>
<feature type="region of interest" description="Disordered" evidence="5">
    <location>
        <begin position="277"/>
        <end position="358"/>
    </location>
</feature>
<feature type="compositionally biased region" description="Low complexity" evidence="5">
    <location>
        <begin position="295"/>
        <end position="316"/>
    </location>
</feature>
<evidence type="ECO:0000256" key="5">
    <source>
        <dbReference type="SAM" id="MobiDB-lite"/>
    </source>
</evidence>
<dbReference type="Gene3D" id="3.30.420.40">
    <property type="match status" value="2"/>
</dbReference>
<organism evidence="7 8">
    <name type="scientific">Micractinium conductrix</name>
    <dbReference type="NCBI Taxonomy" id="554055"/>
    <lineage>
        <taxon>Eukaryota</taxon>
        <taxon>Viridiplantae</taxon>
        <taxon>Chlorophyta</taxon>
        <taxon>core chlorophytes</taxon>
        <taxon>Trebouxiophyceae</taxon>
        <taxon>Chlorellales</taxon>
        <taxon>Chlorellaceae</taxon>
        <taxon>Chlorella clade</taxon>
        <taxon>Micractinium</taxon>
    </lineage>
</organism>
<dbReference type="PANTHER" id="PTHR11782:SF125">
    <property type="entry name" value="APYRASE 7-RELATED"/>
    <property type="match status" value="1"/>
</dbReference>
<evidence type="ECO:0000256" key="1">
    <source>
        <dbReference type="ARBA" id="ARBA00009283"/>
    </source>
</evidence>
<dbReference type="STRING" id="554055.A0A2P6VC62"/>
<dbReference type="AlphaFoldDB" id="A0A2P6VC62"/>
<dbReference type="Pfam" id="PF01150">
    <property type="entry name" value="GDA1_CD39"/>
    <property type="match status" value="2"/>
</dbReference>
<feature type="active site" description="Proton acceptor" evidence="3">
    <location>
        <position position="182"/>
    </location>
</feature>
<dbReference type="GO" id="GO:0016020">
    <property type="term" value="C:membrane"/>
    <property type="evidence" value="ECO:0007669"/>
    <property type="project" value="TreeGrafter"/>
</dbReference>
<comment type="similarity">
    <text evidence="1 4">Belongs to the GDA1/CD39 NTPase family.</text>
</comment>
<accession>A0A2P6VC62</accession>
<evidence type="ECO:0000313" key="8">
    <source>
        <dbReference type="Proteomes" id="UP000239649"/>
    </source>
</evidence>
<dbReference type="GO" id="GO:0017110">
    <property type="term" value="F:nucleoside diphosphate phosphatase activity"/>
    <property type="evidence" value="ECO:0007669"/>
    <property type="project" value="TreeGrafter"/>
</dbReference>
<keyword evidence="2 4" id="KW-0378">Hydrolase</keyword>
<name>A0A2P6VC62_9CHLO</name>
<feature type="chain" id="PRO_5015129187" evidence="6">
    <location>
        <begin position="31"/>
        <end position="743"/>
    </location>
</feature>
<dbReference type="Proteomes" id="UP000239649">
    <property type="component" value="Unassembled WGS sequence"/>
</dbReference>
<keyword evidence="8" id="KW-1185">Reference proteome</keyword>
<dbReference type="PANTHER" id="PTHR11782">
    <property type="entry name" value="ADENOSINE/GUANOSINE DIPHOSPHATASE"/>
    <property type="match status" value="1"/>
</dbReference>
<evidence type="ECO:0000256" key="2">
    <source>
        <dbReference type="ARBA" id="ARBA00022801"/>
    </source>
</evidence>
<feature type="region of interest" description="Disordered" evidence="5">
    <location>
        <begin position="697"/>
        <end position="743"/>
    </location>
</feature>
<dbReference type="OrthoDB" id="6372431at2759"/>
<comment type="caution">
    <text evidence="7">The sequence shown here is derived from an EMBL/GenBank/DDBJ whole genome shotgun (WGS) entry which is preliminary data.</text>
</comment>
<dbReference type="Gene3D" id="3.30.420.150">
    <property type="entry name" value="Exopolyphosphatase. Domain 2"/>
    <property type="match status" value="2"/>
</dbReference>
<dbReference type="PROSITE" id="PS01238">
    <property type="entry name" value="GDA1_CD39_NTPASE"/>
    <property type="match status" value="1"/>
</dbReference>